<proteinExistence type="predicted"/>
<sequence length="26" mass="2809">MDSQTTVILDPDSDLLKFLSDPDGEG</sequence>
<gene>
    <name evidence="2" type="ORF">METZ01_LOCUS169713</name>
</gene>
<feature type="region of interest" description="Disordered" evidence="1">
    <location>
        <begin position="1"/>
        <end position="26"/>
    </location>
</feature>
<name>A0A382BTC5_9ZZZZ</name>
<dbReference type="AlphaFoldDB" id="A0A382BTC5"/>
<evidence type="ECO:0000313" key="2">
    <source>
        <dbReference type="EMBL" id="SVB16859.1"/>
    </source>
</evidence>
<evidence type="ECO:0000256" key="1">
    <source>
        <dbReference type="SAM" id="MobiDB-lite"/>
    </source>
</evidence>
<reference evidence="2" key="1">
    <citation type="submission" date="2018-05" db="EMBL/GenBank/DDBJ databases">
        <authorList>
            <person name="Lanie J.A."/>
            <person name="Ng W.-L."/>
            <person name="Kazmierczak K.M."/>
            <person name="Andrzejewski T.M."/>
            <person name="Davidsen T.M."/>
            <person name="Wayne K.J."/>
            <person name="Tettelin H."/>
            <person name="Glass J.I."/>
            <person name="Rusch D."/>
            <person name="Podicherti R."/>
            <person name="Tsui H.-C.T."/>
            <person name="Winkler M.E."/>
        </authorList>
    </citation>
    <scope>NUCLEOTIDE SEQUENCE</scope>
</reference>
<protein>
    <submittedName>
        <fullName evidence="2">Uncharacterized protein</fullName>
    </submittedName>
</protein>
<accession>A0A382BTC5</accession>
<dbReference type="EMBL" id="UINC01031197">
    <property type="protein sequence ID" value="SVB16859.1"/>
    <property type="molecule type" value="Genomic_DNA"/>
</dbReference>
<organism evidence="2">
    <name type="scientific">marine metagenome</name>
    <dbReference type="NCBI Taxonomy" id="408172"/>
    <lineage>
        <taxon>unclassified sequences</taxon>
        <taxon>metagenomes</taxon>
        <taxon>ecological metagenomes</taxon>
    </lineage>
</organism>